<dbReference type="EnsemblMetazoa" id="Aqu2.1.09611_001">
    <property type="protein sequence ID" value="Aqu2.1.09611_001"/>
    <property type="gene ID" value="Aqu2.1.09611"/>
</dbReference>
<organism evidence="1">
    <name type="scientific">Amphimedon queenslandica</name>
    <name type="common">Sponge</name>
    <dbReference type="NCBI Taxonomy" id="400682"/>
    <lineage>
        <taxon>Eukaryota</taxon>
        <taxon>Metazoa</taxon>
        <taxon>Porifera</taxon>
        <taxon>Demospongiae</taxon>
        <taxon>Heteroscleromorpha</taxon>
        <taxon>Haplosclerida</taxon>
        <taxon>Niphatidae</taxon>
        <taxon>Amphimedon</taxon>
    </lineage>
</organism>
<proteinExistence type="predicted"/>
<evidence type="ECO:0000313" key="1">
    <source>
        <dbReference type="EnsemblMetazoa" id="Aqu2.1.09611_001"/>
    </source>
</evidence>
<dbReference type="InterPro" id="IPR011043">
    <property type="entry name" value="Gal_Oxase/kelch_b-propeller"/>
</dbReference>
<dbReference type="OrthoDB" id="4447at2759"/>
<dbReference type="InParanoid" id="A0A1X7T537"/>
<dbReference type="InterPro" id="IPR015915">
    <property type="entry name" value="Kelch-typ_b-propeller"/>
</dbReference>
<dbReference type="Gene3D" id="2.120.10.80">
    <property type="entry name" value="Kelch-type beta propeller"/>
    <property type="match status" value="1"/>
</dbReference>
<protein>
    <submittedName>
        <fullName evidence="1">Uncharacterized protein</fullName>
    </submittedName>
</protein>
<dbReference type="AlphaFoldDB" id="A0A1X7T537"/>
<accession>A0A1X7T537</accession>
<dbReference type="SUPFAM" id="SSF50965">
    <property type="entry name" value="Galactose oxidase, central domain"/>
    <property type="match status" value="1"/>
</dbReference>
<name>A0A1X7T537_AMPQE</name>
<reference evidence="1" key="1">
    <citation type="submission" date="2017-05" db="UniProtKB">
        <authorList>
            <consortium name="EnsemblMetazoa"/>
        </authorList>
    </citation>
    <scope>IDENTIFICATION</scope>
</reference>
<sequence length="233" mass="26534">MERCSHASAIINGDSTSPTLVVIGGRDKKNQLVNECLLFDSITTGQYSCRKIPLPESVTGRYSHSLTAVTMSPNCVWLVIVGGCKEFEWKDVGGGKEEPMVTFITDTNRLIMIIELVYSEAGEWIVQSVLDGNDLTSKNYQEKYQSYSKTRTWWMDQQIEYPTEREMKLQRYIQSLHQDLQVAHESKVSLQEALVEANKQVKGDDSNDIMSSVLEEMRQEQEKLIKEKQIITG</sequence>